<comment type="subcellular location">
    <subcellularLocation>
        <location evidence="1">Membrane</location>
    </subcellularLocation>
</comment>
<proteinExistence type="predicted"/>
<dbReference type="Pfam" id="PF00015">
    <property type="entry name" value="MCPsignal"/>
    <property type="match status" value="1"/>
</dbReference>
<keyword evidence="2 3" id="KW-0807">Transducer</keyword>
<accession>A0ABV7HAM1</accession>
<evidence type="ECO:0000313" key="7">
    <source>
        <dbReference type="Proteomes" id="UP001595476"/>
    </source>
</evidence>
<dbReference type="InterPro" id="IPR025991">
    <property type="entry name" value="Chemoreceptor_zinc-bind_dom"/>
</dbReference>
<dbReference type="SMART" id="SM00283">
    <property type="entry name" value="MA"/>
    <property type="match status" value="1"/>
</dbReference>
<keyword evidence="4" id="KW-0175">Coiled coil</keyword>
<evidence type="ECO:0000256" key="3">
    <source>
        <dbReference type="PROSITE-ProRule" id="PRU00284"/>
    </source>
</evidence>
<reference evidence="7" key="1">
    <citation type="journal article" date="2019" name="Int. J. Syst. Evol. Microbiol.">
        <title>The Global Catalogue of Microorganisms (GCM) 10K type strain sequencing project: providing services to taxonomists for standard genome sequencing and annotation.</title>
        <authorList>
            <consortium name="The Broad Institute Genomics Platform"/>
            <consortium name="The Broad Institute Genome Sequencing Center for Infectious Disease"/>
            <person name="Wu L."/>
            <person name="Ma J."/>
        </authorList>
    </citation>
    <scope>NUCLEOTIDE SEQUENCE [LARGE SCALE GENOMIC DNA]</scope>
    <source>
        <strain evidence="7">KCTC 52438</strain>
    </source>
</reference>
<evidence type="ECO:0000256" key="2">
    <source>
        <dbReference type="ARBA" id="ARBA00023224"/>
    </source>
</evidence>
<comment type="caution">
    <text evidence="6">The sequence shown here is derived from an EMBL/GenBank/DDBJ whole genome shotgun (WGS) entry which is preliminary data.</text>
</comment>
<feature type="coiled-coil region" evidence="4">
    <location>
        <begin position="9"/>
        <end position="57"/>
    </location>
</feature>
<evidence type="ECO:0000259" key="5">
    <source>
        <dbReference type="PROSITE" id="PS50111"/>
    </source>
</evidence>
<dbReference type="EMBL" id="JBHRSZ010000001">
    <property type="protein sequence ID" value="MFC3149724.1"/>
    <property type="molecule type" value="Genomic_DNA"/>
</dbReference>
<sequence>MWFGNKQELEELKGKNSQLLQEVNTLSVSCQQKDEEIEALKREVKELSKKSNGNEITKLISHSTQGIDDVRHSLATTSERMISERERLNGSKQLFNESASLLTTTKEAVASIRDTAMDSVTSIQQLRTVAEQISTFVGAINNISEQTNLLALNAAIEAARAGEQGRGFAVVADEVRALAQRAGEAASEISNLVENIDKQTRDVDARSQQMAEKCEDVAINNDQIITSVNQVIDIAKSMLTTIDGSSEQSFVQTALLDNIIWKSNVYNHLAGQLKLSENDLGDHRSSRLGEWYSHGLGNQKYSHLRSIQRLEEPHRQFHEHGKSALIASKQGNTNEAFNQARMMESASDQVQRCLNDFLNEID</sequence>
<dbReference type="RefSeq" id="WP_386715178.1">
    <property type="nucleotide sequence ID" value="NZ_JBHRSZ010000001.1"/>
</dbReference>
<dbReference type="PANTHER" id="PTHR32089:SF112">
    <property type="entry name" value="LYSOZYME-LIKE PROTEIN-RELATED"/>
    <property type="match status" value="1"/>
</dbReference>
<dbReference type="Pfam" id="PF13682">
    <property type="entry name" value="CZB"/>
    <property type="match status" value="1"/>
</dbReference>
<dbReference type="Gene3D" id="1.10.287.950">
    <property type="entry name" value="Methyl-accepting chemotaxis protein"/>
    <property type="match status" value="1"/>
</dbReference>
<dbReference type="PANTHER" id="PTHR32089">
    <property type="entry name" value="METHYL-ACCEPTING CHEMOTAXIS PROTEIN MCPB"/>
    <property type="match status" value="1"/>
</dbReference>
<dbReference type="PROSITE" id="PS50111">
    <property type="entry name" value="CHEMOTAXIS_TRANSDUC_2"/>
    <property type="match status" value="1"/>
</dbReference>
<evidence type="ECO:0000256" key="4">
    <source>
        <dbReference type="SAM" id="Coils"/>
    </source>
</evidence>
<dbReference type="Proteomes" id="UP001595476">
    <property type="component" value="Unassembled WGS sequence"/>
</dbReference>
<gene>
    <name evidence="6" type="ORF">ACFOEK_01650</name>
</gene>
<dbReference type="InterPro" id="IPR004089">
    <property type="entry name" value="MCPsignal_dom"/>
</dbReference>
<name>A0ABV7HAM1_9GAMM</name>
<organism evidence="6 7">
    <name type="scientific">Litoribrevibacter euphylliae</name>
    <dbReference type="NCBI Taxonomy" id="1834034"/>
    <lineage>
        <taxon>Bacteria</taxon>
        <taxon>Pseudomonadati</taxon>
        <taxon>Pseudomonadota</taxon>
        <taxon>Gammaproteobacteria</taxon>
        <taxon>Oceanospirillales</taxon>
        <taxon>Oceanospirillaceae</taxon>
        <taxon>Litoribrevibacter</taxon>
    </lineage>
</organism>
<evidence type="ECO:0000313" key="6">
    <source>
        <dbReference type="EMBL" id="MFC3149724.1"/>
    </source>
</evidence>
<protein>
    <submittedName>
        <fullName evidence="6">Methyl-accepting chemotaxis protein</fullName>
    </submittedName>
</protein>
<feature type="domain" description="Methyl-accepting transducer" evidence="5">
    <location>
        <begin position="60"/>
        <end position="254"/>
    </location>
</feature>
<keyword evidence="7" id="KW-1185">Reference proteome</keyword>
<evidence type="ECO:0000256" key="1">
    <source>
        <dbReference type="ARBA" id="ARBA00004370"/>
    </source>
</evidence>
<dbReference type="SUPFAM" id="SSF58104">
    <property type="entry name" value="Methyl-accepting chemotaxis protein (MCP) signaling domain"/>
    <property type="match status" value="1"/>
</dbReference>